<proteinExistence type="predicted"/>
<sequence>MSPWAVSSPCTAQCAGHRLPPVTAAVRARRYAALAATLAHGVAAGPRLAREEVLRVRARGVIRALGLGLETSTAAFSRPRRPGEPGALIVADHISWLDALALFAVEPATTLAKREVARWPLFGALARQAGVRFIDRDRLRTLPGTVAQVAATLRGGRSVVVFPQGTTWCTESGSGFRRAMFQAAIDAGAPVRPVTVSYRQRGLPSTVAAFVGDDSFGSSLHRVISARELTVCVMAHPLLRPLTDRRTLAAAAHTAIRGTEAPAHI</sequence>
<evidence type="ECO:0000313" key="7">
    <source>
        <dbReference type="EMBL" id="MBO8191497.1"/>
    </source>
</evidence>
<dbReference type="GO" id="GO:0016746">
    <property type="term" value="F:acyltransferase activity"/>
    <property type="evidence" value="ECO:0007669"/>
    <property type="project" value="UniProtKB-KW"/>
</dbReference>
<evidence type="ECO:0000313" key="8">
    <source>
        <dbReference type="Proteomes" id="UP001519064"/>
    </source>
</evidence>
<dbReference type="PANTHER" id="PTHR10434">
    <property type="entry name" value="1-ACYL-SN-GLYCEROL-3-PHOSPHATE ACYLTRANSFERASE"/>
    <property type="match status" value="1"/>
</dbReference>
<dbReference type="PANTHER" id="PTHR10434:SF64">
    <property type="entry name" value="1-ACYL-SN-GLYCEROL-3-PHOSPHATE ACYLTRANSFERASE-RELATED"/>
    <property type="match status" value="1"/>
</dbReference>
<protein>
    <submittedName>
        <fullName evidence="7">1-acyl-sn-glycerol-3-phosphate acyltransferase</fullName>
    </submittedName>
</protein>
<dbReference type="SUPFAM" id="SSF69593">
    <property type="entry name" value="Glycerol-3-phosphate (1)-acyltransferase"/>
    <property type="match status" value="1"/>
</dbReference>
<comment type="caution">
    <text evidence="7">The sequence shown here is derived from an EMBL/GenBank/DDBJ whole genome shotgun (WGS) entry which is preliminary data.</text>
</comment>
<keyword evidence="5 7" id="KW-0012">Acyltransferase</keyword>
<evidence type="ECO:0000259" key="6">
    <source>
        <dbReference type="SMART" id="SM00563"/>
    </source>
</evidence>
<dbReference type="Proteomes" id="UP001519064">
    <property type="component" value="Unassembled WGS sequence"/>
</dbReference>
<evidence type="ECO:0000256" key="5">
    <source>
        <dbReference type="ARBA" id="ARBA00023315"/>
    </source>
</evidence>
<dbReference type="SMART" id="SM00563">
    <property type="entry name" value="PlsC"/>
    <property type="match status" value="1"/>
</dbReference>
<organism evidence="7 8">
    <name type="scientific">Streptomyces oryzae</name>
    <dbReference type="NCBI Taxonomy" id="1434886"/>
    <lineage>
        <taxon>Bacteria</taxon>
        <taxon>Bacillati</taxon>
        <taxon>Actinomycetota</taxon>
        <taxon>Actinomycetes</taxon>
        <taxon>Kitasatosporales</taxon>
        <taxon>Streptomycetaceae</taxon>
        <taxon>Streptomyces</taxon>
    </lineage>
</organism>
<keyword evidence="8" id="KW-1185">Reference proteome</keyword>
<evidence type="ECO:0000256" key="4">
    <source>
        <dbReference type="ARBA" id="ARBA00023098"/>
    </source>
</evidence>
<keyword evidence="2" id="KW-0444">Lipid biosynthesis</keyword>
<evidence type="ECO:0000256" key="1">
    <source>
        <dbReference type="ARBA" id="ARBA00005189"/>
    </source>
</evidence>
<name>A0ABS3X8W5_9ACTN</name>
<dbReference type="InterPro" id="IPR002123">
    <property type="entry name" value="Plipid/glycerol_acylTrfase"/>
</dbReference>
<keyword evidence="3" id="KW-0808">Transferase</keyword>
<comment type="pathway">
    <text evidence="1">Lipid metabolism.</text>
</comment>
<gene>
    <name evidence="7" type="ORF">ITI46_07305</name>
</gene>
<evidence type="ECO:0000256" key="3">
    <source>
        <dbReference type="ARBA" id="ARBA00022679"/>
    </source>
</evidence>
<dbReference type="Pfam" id="PF01553">
    <property type="entry name" value="Acyltransferase"/>
    <property type="match status" value="1"/>
</dbReference>
<dbReference type="EMBL" id="JADKMA010000024">
    <property type="protein sequence ID" value="MBO8191497.1"/>
    <property type="molecule type" value="Genomic_DNA"/>
</dbReference>
<dbReference type="CDD" id="cd07989">
    <property type="entry name" value="LPLAT_AGPAT-like"/>
    <property type="match status" value="1"/>
</dbReference>
<feature type="domain" description="Phospholipid/glycerol acyltransferase" evidence="6">
    <location>
        <begin position="87"/>
        <end position="199"/>
    </location>
</feature>
<evidence type="ECO:0000256" key="2">
    <source>
        <dbReference type="ARBA" id="ARBA00022516"/>
    </source>
</evidence>
<accession>A0ABS3X8W5</accession>
<reference evidence="7 8" key="1">
    <citation type="submission" date="2020-11" db="EMBL/GenBank/DDBJ databases">
        <title>Streptomyces spirodelae sp. nov., isolated from duckweed.</title>
        <authorList>
            <person name="Saimee Y."/>
            <person name="Duangmal K."/>
        </authorList>
    </citation>
    <scope>NUCLEOTIDE SEQUENCE [LARGE SCALE GENOMIC DNA]</scope>
    <source>
        <strain evidence="7 8">S16-07</strain>
    </source>
</reference>
<keyword evidence="4" id="KW-0443">Lipid metabolism</keyword>
<dbReference type="RefSeq" id="WP_209238594.1">
    <property type="nucleotide sequence ID" value="NZ_JADKMA010000024.1"/>
</dbReference>